<evidence type="ECO:0000256" key="2">
    <source>
        <dbReference type="ARBA" id="ARBA00022989"/>
    </source>
</evidence>
<evidence type="ECO:0000256" key="4">
    <source>
        <dbReference type="SAM" id="Phobius"/>
    </source>
</evidence>
<keyword evidence="1 4" id="KW-0812">Transmembrane</keyword>
<evidence type="ECO:0000256" key="1">
    <source>
        <dbReference type="ARBA" id="ARBA00022692"/>
    </source>
</evidence>
<feature type="transmembrane region" description="Helical" evidence="4">
    <location>
        <begin position="313"/>
        <end position="336"/>
    </location>
</feature>
<accession>A0A1L9AXF4</accession>
<feature type="transmembrane region" description="Helical" evidence="4">
    <location>
        <begin position="79"/>
        <end position="96"/>
    </location>
</feature>
<feature type="transmembrane region" description="Helical" evidence="4">
    <location>
        <begin position="374"/>
        <end position="392"/>
    </location>
</feature>
<protein>
    <recommendedName>
        <fullName evidence="7">MFS transporter</fullName>
    </recommendedName>
</protein>
<dbReference type="PANTHER" id="PTHR23530:SF1">
    <property type="entry name" value="PERMEASE, MAJOR FACILITATOR SUPERFAMILY-RELATED"/>
    <property type="match status" value="1"/>
</dbReference>
<dbReference type="EMBL" id="MPIN01000017">
    <property type="protein sequence ID" value="OJH34666.1"/>
    <property type="molecule type" value="Genomic_DNA"/>
</dbReference>
<feature type="transmembrane region" description="Helical" evidence="4">
    <location>
        <begin position="258"/>
        <end position="278"/>
    </location>
</feature>
<dbReference type="STRING" id="83449.BON30_41620"/>
<dbReference type="PANTHER" id="PTHR23530">
    <property type="entry name" value="TRANSPORT PROTEIN-RELATED"/>
    <property type="match status" value="1"/>
</dbReference>
<feature type="transmembrane region" description="Helical" evidence="4">
    <location>
        <begin position="348"/>
        <end position="368"/>
    </location>
</feature>
<feature type="transmembrane region" description="Helical" evidence="4">
    <location>
        <begin position="46"/>
        <end position="67"/>
    </location>
</feature>
<name>A0A1L9AXF4_9BACT</name>
<dbReference type="SUPFAM" id="SSF103473">
    <property type="entry name" value="MFS general substrate transporter"/>
    <property type="match status" value="1"/>
</dbReference>
<dbReference type="OrthoDB" id="9816124at2"/>
<gene>
    <name evidence="5" type="ORF">BON30_41620</name>
</gene>
<evidence type="ECO:0000313" key="6">
    <source>
        <dbReference type="Proteomes" id="UP000182229"/>
    </source>
</evidence>
<evidence type="ECO:0008006" key="7">
    <source>
        <dbReference type="Google" id="ProtNLM"/>
    </source>
</evidence>
<keyword evidence="3 4" id="KW-0472">Membrane</keyword>
<proteinExistence type="predicted"/>
<sequence length="410" mass="44435">MRPMSTLQAPGLYSNLWKLQGIRLLFWMHFFSAVLVPFYTDWGGLSLAQVLYLNAWFFLCNFLFEVPTGSVADFLGRKASLALGSAVGIGAALLYVSRPSLLVFMAAEVLFAIAYTLHSGADEALAYDSLKANGLEQRAPQVLGRMESFKLGGIITATLAGGFIASTFGLSAPMRAYVIPAALALLLSLTLREPPVQASARKERVPYTRIIIEGGRYFLGHKVVLLLALELALTNALAWGLIWLFQPLLERAGLPLRFFGVVHALSCFGQILFLGNSARLERWSGSMRRLLLGATVLAGLSFLLLATTRWLPLVIVGIILGFTFSLPRIPLFSAYINHHVPSERRATVLSFVSMVRTLGIVVMNPLIGLLAERSLSGTMALLGAGLLVLAAGSRIEERHLSLPAEPPAAG</sequence>
<dbReference type="InterPro" id="IPR011701">
    <property type="entry name" value="MFS"/>
</dbReference>
<evidence type="ECO:0000256" key="3">
    <source>
        <dbReference type="ARBA" id="ARBA00023136"/>
    </source>
</evidence>
<dbReference type="Gene3D" id="1.20.1250.20">
    <property type="entry name" value="MFS general substrate transporter like domains"/>
    <property type="match status" value="1"/>
</dbReference>
<evidence type="ECO:0000313" key="5">
    <source>
        <dbReference type="EMBL" id="OJH34666.1"/>
    </source>
</evidence>
<dbReference type="GO" id="GO:0022857">
    <property type="term" value="F:transmembrane transporter activity"/>
    <property type="evidence" value="ECO:0007669"/>
    <property type="project" value="InterPro"/>
</dbReference>
<keyword evidence="6" id="KW-1185">Reference proteome</keyword>
<reference evidence="5 6" key="2">
    <citation type="submission" date="2016-12" db="EMBL/GenBank/DDBJ databases">
        <title>Draft Genome Sequence of Cystobacter ferrugineus Strain Cbfe23.</title>
        <authorList>
            <person name="Akbar S."/>
            <person name="Dowd S.E."/>
            <person name="Stevens D.C."/>
        </authorList>
    </citation>
    <scope>NUCLEOTIDE SEQUENCE [LARGE SCALE GENOMIC DNA]</scope>
    <source>
        <strain evidence="5 6">Cbfe23</strain>
    </source>
</reference>
<dbReference type="AlphaFoldDB" id="A0A1L9AXF4"/>
<dbReference type="Pfam" id="PF07690">
    <property type="entry name" value="MFS_1"/>
    <property type="match status" value="1"/>
</dbReference>
<comment type="caution">
    <text evidence="5">The sequence shown here is derived from an EMBL/GenBank/DDBJ whole genome shotgun (WGS) entry which is preliminary data.</text>
</comment>
<feature type="transmembrane region" description="Helical" evidence="4">
    <location>
        <begin position="223"/>
        <end position="246"/>
    </location>
</feature>
<dbReference type="InterPro" id="IPR036259">
    <property type="entry name" value="MFS_trans_sf"/>
</dbReference>
<keyword evidence="2 4" id="KW-1133">Transmembrane helix</keyword>
<organism evidence="5 6">
    <name type="scientific">Cystobacter ferrugineus</name>
    <dbReference type="NCBI Taxonomy" id="83449"/>
    <lineage>
        <taxon>Bacteria</taxon>
        <taxon>Pseudomonadati</taxon>
        <taxon>Myxococcota</taxon>
        <taxon>Myxococcia</taxon>
        <taxon>Myxococcales</taxon>
        <taxon>Cystobacterineae</taxon>
        <taxon>Archangiaceae</taxon>
        <taxon>Cystobacter</taxon>
    </lineage>
</organism>
<reference evidence="6" key="1">
    <citation type="submission" date="2016-11" db="EMBL/GenBank/DDBJ databases">
        <authorList>
            <person name="Shukria A."/>
            <person name="Stevens D.C."/>
        </authorList>
    </citation>
    <scope>NUCLEOTIDE SEQUENCE [LARGE SCALE GENOMIC DNA]</scope>
    <source>
        <strain evidence="6">Cbfe23</strain>
    </source>
</reference>
<dbReference type="Proteomes" id="UP000182229">
    <property type="component" value="Unassembled WGS sequence"/>
</dbReference>
<feature type="transmembrane region" description="Helical" evidence="4">
    <location>
        <begin position="148"/>
        <end position="168"/>
    </location>
</feature>
<feature type="transmembrane region" description="Helical" evidence="4">
    <location>
        <begin position="290"/>
        <end position="307"/>
    </location>
</feature>
<dbReference type="InterPro" id="IPR053160">
    <property type="entry name" value="MFS_DHA3_Transporter"/>
</dbReference>
<feature type="transmembrane region" description="Helical" evidence="4">
    <location>
        <begin position="21"/>
        <end position="40"/>
    </location>
</feature>